<dbReference type="Proteomes" id="UP001064048">
    <property type="component" value="Chromosome 23"/>
</dbReference>
<comment type="caution">
    <text evidence="1">The sequence shown here is derived from an EMBL/GenBank/DDBJ whole genome shotgun (WGS) entry which is preliminary data.</text>
</comment>
<gene>
    <name evidence="1" type="ORF">MSG28_013494</name>
</gene>
<evidence type="ECO:0000313" key="1">
    <source>
        <dbReference type="EMBL" id="KAI8439827.1"/>
    </source>
</evidence>
<proteinExistence type="predicted"/>
<protein>
    <submittedName>
        <fullName evidence="1">Uncharacterized protein</fullName>
    </submittedName>
</protein>
<sequence>MGTTMWQSPGFNEDLLNKFGCFDDIYKALGSNDLSDIVVTALNVLNKTGSVPLIKIEKKSEAISTDFRKQGNEAYTNKKYQEALILYNKALQYAPVDSKVMKLAFSNRSALFMTVKAFGASVGDIDIVFDMGCPPEILAKLEQRHKEASNAMRSEDSYWKTLPKSGYTFCTLKEMPNPLITCATKNVGVFMENDIPKIVAANHIKVGTVLAIEPAFVSHLDPGNLMVACYYCHRLDYNLVACEGCCHVMFCNEYCMRDSMDQYHSIECKIMDLLHYIDCNETLRLAIKAAIKIKLKSSWENVIDFAKLFGVERMKKSSISLIFSHLFSSSLLQLKEERHFIYGAMYNVSFKIAAVIHYLGLEKGFFPDLNNRDEAIKCFGRIIMYLYLYGHPTLIVNAVSINDAPQVEFHKLHNFGFFSFTGKLKNSCMPNVMTVGLNDKVALVALEPISRGTELTIAYTFPENPNLHQKWIAATGRTNWTAKKSSKICSRHFEQHELIKKKKITLLLPNAVPSQIKNPAIGDDVVDVMPSTSNQDHIMEIDSAESFTTSLIQQPVNVHQPLIAPIPASTSVAGTNITTKPDATDNIVPSTTVLKHLDIEPDVELSASSVLLSVDDGPDYTPRTLKRKWKKSEEKATERLKKLKALREKSRRLSKKVANLEKMIAELKAVSD</sequence>
<accession>A0ACC0KU68</accession>
<reference evidence="1 2" key="1">
    <citation type="journal article" date="2022" name="Genome Biol. Evol.">
        <title>The Spruce Budworm Genome: Reconstructing the Evolutionary History of Antifreeze Proteins.</title>
        <authorList>
            <person name="Beliveau C."/>
            <person name="Gagne P."/>
            <person name="Picq S."/>
            <person name="Vernygora O."/>
            <person name="Keeling C.I."/>
            <person name="Pinkney K."/>
            <person name="Doucet D."/>
            <person name="Wen F."/>
            <person name="Johnston J.S."/>
            <person name="Maaroufi H."/>
            <person name="Boyle B."/>
            <person name="Laroche J."/>
            <person name="Dewar K."/>
            <person name="Juretic N."/>
            <person name="Blackburn G."/>
            <person name="Nisole A."/>
            <person name="Brunet B."/>
            <person name="Brandao M."/>
            <person name="Lumley L."/>
            <person name="Duan J."/>
            <person name="Quan G."/>
            <person name="Lucarotti C.J."/>
            <person name="Roe A.D."/>
            <person name="Sperling F.A.H."/>
            <person name="Levesque R.C."/>
            <person name="Cusson M."/>
        </authorList>
    </citation>
    <scope>NUCLEOTIDE SEQUENCE [LARGE SCALE GENOMIC DNA]</scope>
    <source>
        <strain evidence="1">Glfc:IPQL:Cfum</strain>
    </source>
</reference>
<evidence type="ECO:0000313" key="2">
    <source>
        <dbReference type="Proteomes" id="UP001064048"/>
    </source>
</evidence>
<organism evidence="1 2">
    <name type="scientific">Choristoneura fumiferana</name>
    <name type="common">Spruce budworm moth</name>
    <name type="synonym">Archips fumiferana</name>
    <dbReference type="NCBI Taxonomy" id="7141"/>
    <lineage>
        <taxon>Eukaryota</taxon>
        <taxon>Metazoa</taxon>
        <taxon>Ecdysozoa</taxon>
        <taxon>Arthropoda</taxon>
        <taxon>Hexapoda</taxon>
        <taxon>Insecta</taxon>
        <taxon>Pterygota</taxon>
        <taxon>Neoptera</taxon>
        <taxon>Endopterygota</taxon>
        <taxon>Lepidoptera</taxon>
        <taxon>Glossata</taxon>
        <taxon>Ditrysia</taxon>
        <taxon>Tortricoidea</taxon>
        <taxon>Tortricidae</taxon>
        <taxon>Tortricinae</taxon>
        <taxon>Choristoneura</taxon>
    </lineage>
</organism>
<name>A0ACC0KU68_CHOFU</name>
<dbReference type="EMBL" id="CM046123">
    <property type="protein sequence ID" value="KAI8439827.1"/>
    <property type="molecule type" value="Genomic_DNA"/>
</dbReference>
<keyword evidence="2" id="KW-1185">Reference proteome</keyword>